<evidence type="ECO:0000313" key="4">
    <source>
        <dbReference type="Proteomes" id="UP000814353"/>
    </source>
</evidence>
<name>A0A7V9W3E0_9GAMM</name>
<reference evidence="1 3" key="2">
    <citation type="submission" date="2020-07" db="EMBL/GenBank/DDBJ databases">
        <title>Identification of Halomonas strains.</title>
        <authorList>
            <person name="Xiao Z."/>
            <person name="Shen J."/>
        </authorList>
    </citation>
    <scope>NUCLEOTIDE SEQUENCE [LARGE SCALE GENOMIC DNA]</scope>
    <source>
        <strain evidence="1 3">DSM 17331</strain>
    </source>
</reference>
<evidence type="ECO:0000313" key="1">
    <source>
        <dbReference type="EMBL" id="MBA2780237.1"/>
    </source>
</evidence>
<dbReference type="EMBL" id="JACEFT010000021">
    <property type="protein sequence ID" value="MBA2780237.1"/>
    <property type="molecule type" value="Genomic_DNA"/>
</dbReference>
<reference evidence="2 4" key="1">
    <citation type="submission" date="2020-05" db="EMBL/GenBank/DDBJ databases">
        <title>Comparative genomic analysis of denitrifying bacteria from Halomonas genus.</title>
        <authorList>
            <person name="Wang L."/>
            <person name="Shao Z."/>
        </authorList>
    </citation>
    <scope>NUCLEOTIDE SEQUENCE [LARGE SCALE GENOMIC DNA]</scope>
    <source>
        <strain evidence="2 4">DSM 17331</strain>
    </source>
</reference>
<dbReference type="Proteomes" id="UP000814353">
    <property type="component" value="Unassembled WGS sequence"/>
</dbReference>
<protein>
    <submittedName>
        <fullName evidence="1">PqqD family protein</fullName>
    </submittedName>
</protein>
<accession>A0A7V9W3E0</accession>
<sequence length="115" mass="12975">MEFWVMAEFFRGGEAAMKLHTVVKKNQSLLSSQVGDDLVFFSAERGMFYGTKEVGKRIWDLIQGEVSISCICDHLIVEYDVERARCEREVIDFLGKLEAEGLVVLREAHEGGGSE</sequence>
<gene>
    <name evidence="1" type="ORF">H1D44_15200</name>
    <name evidence="2" type="ORF">HOP48_16350</name>
</gene>
<evidence type="ECO:0000313" key="3">
    <source>
        <dbReference type="Proteomes" id="UP000518091"/>
    </source>
</evidence>
<dbReference type="Pfam" id="PF05402">
    <property type="entry name" value="PqqD"/>
    <property type="match status" value="1"/>
</dbReference>
<dbReference type="Gene3D" id="1.10.10.1150">
    <property type="entry name" value="Coenzyme PQQ synthesis protein D (PqqD)"/>
    <property type="match status" value="1"/>
</dbReference>
<proteinExistence type="predicted"/>
<evidence type="ECO:0000313" key="2">
    <source>
        <dbReference type="EMBL" id="MCG6663107.1"/>
    </source>
</evidence>
<dbReference type="Proteomes" id="UP000518091">
    <property type="component" value="Unassembled WGS sequence"/>
</dbReference>
<keyword evidence="4" id="KW-1185">Reference proteome</keyword>
<dbReference type="InterPro" id="IPR008792">
    <property type="entry name" value="PQQD"/>
</dbReference>
<dbReference type="AlphaFoldDB" id="A0A7V9W3E0"/>
<dbReference type="RefSeq" id="WP_181515706.1">
    <property type="nucleotide sequence ID" value="NZ_JABFUB010000017.1"/>
</dbReference>
<dbReference type="EMBL" id="JABFUB010000017">
    <property type="protein sequence ID" value="MCG6663107.1"/>
    <property type="molecule type" value="Genomic_DNA"/>
</dbReference>
<organism evidence="1 3">
    <name type="scientific">Billgrantia kenyensis</name>
    <dbReference type="NCBI Taxonomy" id="321266"/>
    <lineage>
        <taxon>Bacteria</taxon>
        <taxon>Pseudomonadati</taxon>
        <taxon>Pseudomonadota</taxon>
        <taxon>Gammaproteobacteria</taxon>
        <taxon>Oceanospirillales</taxon>
        <taxon>Halomonadaceae</taxon>
        <taxon>Billgrantia</taxon>
    </lineage>
</organism>
<comment type="caution">
    <text evidence="1">The sequence shown here is derived from an EMBL/GenBank/DDBJ whole genome shotgun (WGS) entry which is preliminary data.</text>
</comment>
<dbReference type="InterPro" id="IPR041881">
    <property type="entry name" value="PqqD_sf"/>
</dbReference>